<evidence type="ECO:0000313" key="8">
    <source>
        <dbReference type="Proteomes" id="UP000427769"/>
    </source>
</evidence>
<dbReference type="GO" id="GO:0016614">
    <property type="term" value="F:oxidoreductase activity, acting on CH-OH group of donors"/>
    <property type="evidence" value="ECO:0007669"/>
    <property type="project" value="InterPro"/>
</dbReference>
<dbReference type="InterPro" id="IPR007867">
    <property type="entry name" value="GMC_OxRtase_C"/>
</dbReference>
<protein>
    <submittedName>
        <fullName evidence="7">GMC oxidoreductase</fullName>
    </submittedName>
</protein>
<evidence type="ECO:0000313" key="7">
    <source>
        <dbReference type="EMBL" id="BBO77663.1"/>
    </source>
</evidence>
<keyword evidence="3" id="KW-0285">Flavoprotein</keyword>
<dbReference type="KEGG" id="dwd:DSCW_50800"/>
<comment type="similarity">
    <text evidence="2">Belongs to the GMC oxidoreductase family.</text>
</comment>
<keyword evidence="8" id="KW-1185">Reference proteome</keyword>
<evidence type="ECO:0000256" key="4">
    <source>
        <dbReference type="ARBA" id="ARBA00022827"/>
    </source>
</evidence>
<dbReference type="PANTHER" id="PTHR42784">
    <property type="entry name" value="PYRANOSE 2-OXIDASE"/>
    <property type="match status" value="1"/>
</dbReference>
<dbReference type="EMBL" id="AP021875">
    <property type="protein sequence ID" value="BBO77663.1"/>
    <property type="molecule type" value="Genomic_DNA"/>
</dbReference>
<evidence type="ECO:0000259" key="6">
    <source>
        <dbReference type="Pfam" id="PF05199"/>
    </source>
</evidence>
<evidence type="ECO:0000256" key="2">
    <source>
        <dbReference type="ARBA" id="ARBA00010790"/>
    </source>
</evidence>
<dbReference type="InterPro" id="IPR036188">
    <property type="entry name" value="FAD/NAD-bd_sf"/>
</dbReference>
<proteinExistence type="inferred from homology"/>
<dbReference type="Gene3D" id="3.50.50.60">
    <property type="entry name" value="FAD/NAD(P)-binding domain"/>
    <property type="match status" value="2"/>
</dbReference>
<keyword evidence="4" id="KW-0274">FAD</keyword>
<dbReference type="PANTHER" id="PTHR42784:SF1">
    <property type="entry name" value="PYRANOSE 2-OXIDASE"/>
    <property type="match status" value="1"/>
</dbReference>
<keyword evidence="5" id="KW-0560">Oxidoreductase</keyword>
<reference evidence="7 8" key="1">
    <citation type="submission" date="2019-11" db="EMBL/GenBank/DDBJ databases">
        <title>Comparative genomics of hydrocarbon-degrading Desulfosarcina strains.</title>
        <authorList>
            <person name="Watanabe M."/>
            <person name="Kojima H."/>
            <person name="Fukui M."/>
        </authorList>
    </citation>
    <scope>NUCLEOTIDE SEQUENCE [LARGE SCALE GENOMIC DNA]</scope>
    <source>
        <strain evidence="7 8">PP31</strain>
    </source>
</reference>
<feature type="domain" description="Glucose-methanol-choline oxidoreductase C-terminal" evidence="6">
    <location>
        <begin position="411"/>
        <end position="533"/>
    </location>
</feature>
<evidence type="ECO:0000256" key="3">
    <source>
        <dbReference type="ARBA" id="ARBA00022630"/>
    </source>
</evidence>
<dbReference type="Pfam" id="PF05199">
    <property type="entry name" value="GMC_oxred_C"/>
    <property type="match status" value="1"/>
</dbReference>
<accession>A0A5K7ZD68</accession>
<dbReference type="InterPro" id="IPR051473">
    <property type="entry name" value="P2Ox-like"/>
</dbReference>
<dbReference type="OrthoDB" id="9787779at2"/>
<dbReference type="SUPFAM" id="SSF51905">
    <property type="entry name" value="FAD/NAD(P)-binding domain"/>
    <property type="match status" value="1"/>
</dbReference>
<gene>
    <name evidence="7" type="ORF">DSCW_50800</name>
</gene>
<comment type="cofactor">
    <cofactor evidence="1">
        <name>FAD</name>
        <dbReference type="ChEBI" id="CHEBI:57692"/>
    </cofactor>
</comment>
<evidence type="ECO:0000256" key="5">
    <source>
        <dbReference type="ARBA" id="ARBA00023002"/>
    </source>
</evidence>
<sequence>MFIDSRTIEENKLIRADVCIVGAGVAGLTVAQEFIGTKVDLCILESGGEKADKATQSLNWGKNVGLPYYSLDSARARFLGGTSHFWIINLPDRGMGVRLRPMDPIDFEVRDWVPHSGWPFNKNYLDPYYKRAQQVCRIGPYRYEPQNWIDPGIRDELKFKDDRINTTIFQFGDRNVFFKDYADAVKKADNIRTFLHGNAVEIETNEQANEVRRIKVKCLNGNRFSIAAKIYILAMGGLEVPRLLLLSNKIQSTGLGNGNDLVGRYFMEHPHLWCSAFFPENIKVSNATALYGIFKKHQTAVMGKIALSEHTLRNEKLLNWVTSIHPDYDLSYRNFMGYDKPGVAACIEIKNNLKKKAPFAEIIRHFGKLSADPKSILQFIYRTTASHYKNIFDRARQITVYRLNPMMEQAPNPQSRVSLDDEKDALGQLRIKLDWQLTELDTYTMTRAQEILDRVLQKSGLGHLLIETQRNAVPKGIHGGWHHMGTTRMHSSPSQGVVDPDCRVHGIANLYIGGASVFPTSGYANPVLTTIALVLRLADHIKAILYE</sequence>
<dbReference type="Proteomes" id="UP000427769">
    <property type="component" value="Chromosome"/>
</dbReference>
<name>A0A5K7ZD68_9BACT</name>
<organism evidence="7 8">
    <name type="scientific">Desulfosarcina widdelii</name>
    <dbReference type="NCBI Taxonomy" id="947919"/>
    <lineage>
        <taxon>Bacteria</taxon>
        <taxon>Pseudomonadati</taxon>
        <taxon>Thermodesulfobacteriota</taxon>
        <taxon>Desulfobacteria</taxon>
        <taxon>Desulfobacterales</taxon>
        <taxon>Desulfosarcinaceae</taxon>
        <taxon>Desulfosarcina</taxon>
    </lineage>
</organism>
<dbReference type="AlphaFoldDB" id="A0A5K7ZD68"/>
<evidence type="ECO:0000256" key="1">
    <source>
        <dbReference type="ARBA" id="ARBA00001974"/>
    </source>
</evidence>
<dbReference type="RefSeq" id="WP_155306392.1">
    <property type="nucleotide sequence ID" value="NZ_AP021875.1"/>
</dbReference>